<dbReference type="GO" id="GO:0005507">
    <property type="term" value="F:copper ion binding"/>
    <property type="evidence" value="ECO:0007669"/>
    <property type="project" value="TreeGrafter"/>
</dbReference>
<dbReference type="GO" id="GO:0017061">
    <property type="term" value="F:S-methyl-5-thioadenosine phosphorylase activity"/>
    <property type="evidence" value="ECO:0007669"/>
    <property type="project" value="UniProtKB-EC"/>
</dbReference>
<evidence type="ECO:0000256" key="1">
    <source>
        <dbReference type="ARBA" id="ARBA00000553"/>
    </source>
</evidence>
<keyword evidence="3" id="KW-0808">Transferase</keyword>
<dbReference type="InterPro" id="IPR038371">
    <property type="entry name" value="Cu_polyphenol_OxRdtase_sf"/>
</dbReference>
<evidence type="ECO:0000256" key="4">
    <source>
        <dbReference type="ARBA" id="ARBA00022723"/>
    </source>
</evidence>
<dbReference type="CDD" id="cd16833">
    <property type="entry name" value="YfiH"/>
    <property type="match status" value="1"/>
</dbReference>
<evidence type="ECO:0000256" key="10">
    <source>
        <dbReference type="RuleBase" id="RU361274"/>
    </source>
</evidence>
<reference evidence="11" key="1">
    <citation type="submission" date="2018-04" db="EMBL/GenBank/DDBJ databases">
        <authorList>
            <person name="Go L.Y."/>
            <person name="Mitchell J.A."/>
        </authorList>
    </citation>
    <scope>NUCLEOTIDE SEQUENCE</scope>
    <source>
        <strain evidence="11">ARTV</strain>
    </source>
</reference>
<dbReference type="GO" id="GO:0016787">
    <property type="term" value="F:hydrolase activity"/>
    <property type="evidence" value="ECO:0007669"/>
    <property type="project" value="UniProtKB-KW"/>
</dbReference>
<keyword evidence="5" id="KW-0378">Hydrolase</keyword>
<evidence type="ECO:0000256" key="7">
    <source>
        <dbReference type="ARBA" id="ARBA00047989"/>
    </source>
</evidence>
<evidence type="ECO:0000256" key="2">
    <source>
        <dbReference type="ARBA" id="ARBA00007353"/>
    </source>
</evidence>
<keyword evidence="6" id="KW-0862">Zinc</keyword>
<comment type="catalytic activity">
    <reaction evidence="7">
        <text>adenosine + H2O + H(+) = inosine + NH4(+)</text>
        <dbReference type="Rhea" id="RHEA:24408"/>
        <dbReference type="ChEBI" id="CHEBI:15377"/>
        <dbReference type="ChEBI" id="CHEBI:15378"/>
        <dbReference type="ChEBI" id="CHEBI:16335"/>
        <dbReference type="ChEBI" id="CHEBI:17596"/>
        <dbReference type="ChEBI" id="CHEBI:28938"/>
        <dbReference type="EC" id="3.5.4.4"/>
    </reaction>
    <physiologicalReaction direction="left-to-right" evidence="7">
        <dbReference type="Rhea" id="RHEA:24409"/>
    </physiologicalReaction>
</comment>
<comment type="similarity">
    <text evidence="2 10">Belongs to the purine nucleoside phosphorylase YfiH/LACC1 family.</text>
</comment>
<name>A0A3B0MIB8_9GAMM</name>
<organism evidence="11">
    <name type="scientific">Arsenophonus endosymbiont of Trialeurodes vaporariorum</name>
    <dbReference type="NCBI Taxonomy" id="235567"/>
    <lineage>
        <taxon>Bacteria</taxon>
        <taxon>Pseudomonadati</taxon>
        <taxon>Pseudomonadota</taxon>
        <taxon>Gammaproteobacteria</taxon>
        <taxon>Enterobacterales</taxon>
        <taxon>Morganellaceae</taxon>
        <taxon>Arsenophonus</taxon>
    </lineage>
</organism>
<proteinExistence type="inferred from homology"/>
<accession>A0A3B0MIB8</accession>
<dbReference type="InterPro" id="IPR011324">
    <property type="entry name" value="Cytotoxic_necrot_fac-like_cat"/>
</dbReference>
<comment type="catalytic activity">
    <reaction evidence="1">
        <text>inosine + phosphate = alpha-D-ribose 1-phosphate + hypoxanthine</text>
        <dbReference type="Rhea" id="RHEA:27646"/>
        <dbReference type="ChEBI" id="CHEBI:17368"/>
        <dbReference type="ChEBI" id="CHEBI:17596"/>
        <dbReference type="ChEBI" id="CHEBI:43474"/>
        <dbReference type="ChEBI" id="CHEBI:57720"/>
        <dbReference type="EC" id="2.4.2.1"/>
    </reaction>
    <physiologicalReaction direction="left-to-right" evidence="1">
        <dbReference type="Rhea" id="RHEA:27647"/>
    </physiologicalReaction>
</comment>
<dbReference type="NCBIfam" id="TIGR00726">
    <property type="entry name" value="peptidoglycan editing factor PgeF"/>
    <property type="match status" value="1"/>
</dbReference>
<keyword evidence="4" id="KW-0479">Metal-binding</keyword>
<protein>
    <recommendedName>
        <fullName evidence="10">Purine nucleoside phosphorylase</fullName>
    </recommendedName>
</protein>
<evidence type="ECO:0000256" key="8">
    <source>
        <dbReference type="ARBA" id="ARBA00048968"/>
    </source>
</evidence>
<evidence type="ECO:0000256" key="5">
    <source>
        <dbReference type="ARBA" id="ARBA00022801"/>
    </source>
</evidence>
<evidence type="ECO:0000313" key="11">
    <source>
        <dbReference type="EMBL" id="SSW95769.1"/>
    </source>
</evidence>
<sequence length="244" mass="27189">MDSLIYPDWPQPKTVMACSTTRIGGDSLPPYDSFNLGLHVGDQTRLVEQNRSSLMKIAQLPTQPYWLNQVHGTHIIDWANEKNGNRQADAAYSSERGQVCVVMTADCLPVLLCNQQGTEIAVVHAGWRGFCDGILEKAIKQFKSLGSSIMAWLGPAISAEKFKVGSEVRDAFIQHDAEFVQGFKAYDNVKYLADLYLLARLKLNAVGVKNIYGGTYCTVSEPTRFFSYRRDGVTGRMASLIWLK</sequence>
<evidence type="ECO:0000256" key="6">
    <source>
        <dbReference type="ARBA" id="ARBA00022833"/>
    </source>
</evidence>
<dbReference type="PANTHER" id="PTHR30616">
    <property type="entry name" value="UNCHARACTERIZED PROTEIN YFIH"/>
    <property type="match status" value="1"/>
</dbReference>
<dbReference type="InterPro" id="IPR003730">
    <property type="entry name" value="Cu_polyphenol_OxRdtase"/>
</dbReference>
<evidence type="ECO:0000256" key="3">
    <source>
        <dbReference type="ARBA" id="ARBA00022679"/>
    </source>
</evidence>
<dbReference type="PANTHER" id="PTHR30616:SF2">
    <property type="entry name" value="PURINE NUCLEOSIDE PHOSPHORYLASE LACC1"/>
    <property type="match status" value="1"/>
</dbReference>
<gene>
    <name evidence="11" type="primary">yfiH</name>
    <name evidence="11" type="ORF">ARTV_1863</name>
</gene>
<dbReference type="Gene3D" id="3.60.140.10">
    <property type="entry name" value="CNF1/YfiH-like putative cysteine hydrolases"/>
    <property type="match status" value="1"/>
</dbReference>
<comment type="catalytic activity">
    <reaction evidence="9">
        <text>S-methyl-5'-thioadenosine + phosphate = 5-(methylsulfanyl)-alpha-D-ribose 1-phosphate + adenine</text>
        <dbReference type="Rhea" id="RHEA:11852"/>
        <dbReference type="ChEBI" id="CHEBI:16708"/>
        <dbReference type="ChEBI" id="CHEBI:17509"/>
        <dbReference type="ChEBI" id="CHEBI:43474"/>
        <dbReference type="ChEBI" id="CHEBI:58533"/>
        <dbReference type="EC" id="2.4.2.28"/>
    </reaction>
    <physiologicalReaction direction="left-to-right" evidence="9">
        <dbReference type="Rhea" id="RHEA:11853"/>
    </physiologicalReaction>
</comment>
<evidence type="ECO:0000256" key="9">
    <source>
        <dbReference type="ARBA" id="ARBA00049893"/>
    </source>
</evidence>
<comment type="catalytic activity">
    <reaction evidence="8">
        <text>adenosine + phosphate = alpha-D-ribose 1-phosphate + adenine</text>
        <dbReference type="Rhea" id="RHEA:27642"/>
        <dbReference type="ChEBI" id="CHEBI:16335"/>
        <dbReference type="ChEBI" id="CHEBI:16708"/>
        <dbReference type="ChEBI" id="CHEBI:43474"/>
        <dbReference type="ChEBI" id="CHEBI:57720"/>
        <dbReference type="EC" id="2.4.2.1"/>
    </reaction>
    <physiologicalReaction direction="left-to-right" evidence="8">
        <dbReference type="Rhea" id="RHEA:27643"/>
    </physiologicalReaction>
</comment>
<dbReference type="Pfam" id="PF02578">
    <property type="entry name" value="Cu-oxidase_4"/>
    <property type="match status" value="1"/>
</dbReference>
<dbReference type="AlphaFoldDB" id="A0A3B0MIB8"/>
<dbReference type="NCBIfam" id="NF007998">
    <property type="entry name" value="PRK10723.1"/>
    <property type="match status" value="1"/>
</dbReference>
<dbReference type="EMBL" id="UFQR01000007">
    <property type="protein sequence ID" value="SSW95769.1"/>
    <property type="molecule type" value="Genomic_DNA"/>
</dbReference>
<dbReference type="SUPFAM" id="SSF64438">
    <property type="entry name" value="CNF1/YfiH-like putative cysteine hydrolases"/>
    <property type="match status" value="1"/>
</dbReference>